<evidence type="ECO:0000256" key="1">
    <source>
        <dbReference type="SAM" id="MobiDB-lite"/>
    </source>
</evidence>
<feature type="compositionally biased region" description="Gly residues" evidence="1">
    <location>
        <begin position="247"/>
        <end position="276"/>
    </location>
</feature>
<dbReference type="Gene3D" id="1.10.3210.10">
    <property type="entry name" value="Hypothetical protein af1432"/>
    <property type="match status" value="1"/>
</dbReference>
<name>K6QE57_9FIRM</name>
<dbReference type="eggNOG" id="COG2206">
    <property type="taxonomic scope" value="Bacteria"/>
</dbReference>
<organism evidence="2 3">
    <name type="scientific">Thermaerobacter subterraneus DSM 13965</name>
    <dbReference type="NCBI Taxonomy" id="867903"/>
    <lineage>
        <taxon>Bacteria</taxon>
        <taxon>Bacillati</taxon>
        <taxon>Bacillota</taxon>
        <taxon>Clostridia</taxon>
        <taxon>Eubacteriales</taxon>
        <taxon>Clostridiales Family XVII. Incertae Sedis</taxon>
        <taxon>Thermaerobacter</taxon>
    </lineage>
</organism>
<dbReference type="EMBL" id="AENY02000002">
    <property type="protein sequence ID" value="EKP95051.1"/>
    <property type="molecule type" value="Genomic_DNA"/>
</dbReference>
<feature type="region of interest" description="Disordered" evidence="1">
    <location>
        <begin position="243"/>
        <end position="317"/>
    </location>
</feature>
<protein>
    <recommendedName>
        <fullName evidence="4">HD-GYP domain-containing protein</fullName>
    </recommendedName>
</protein>
<dbReference type="RefSeq" id="WP_006903050.1">
    <property type="nucleotide sequence ID" value="NZ_JH976535.1"/>
</dbReference>
<proteinExistence type="predicted"/>
<dbReference type="AlphaFoldDB" id="K6QE57"/>
<dbReference type="HOGENOM" id="CLU_667179_0_0_9"/>
<dbReference type="STRING" id="867903.ThesuDRAFT_00777"/>
<reference evidence="2" key="1">
    <citation type="submission" date="2010-10" db="EMBL/GenBank/DDBJ databases">
        <authorList>
            <consortium name="US DOE Joint Genome Institute (JGI-PGF)"/>
            <person name="Lucas S."/>
            <person name="Copeland A."/>
            <person name="Lapidus A."/>
            <person name="Bruce D."/>
            <person name="Goodwin L."/>
            <person name="Pitluck S."/>
            <person name="Kyrpides N."/>
            <person name="Mavromatis K."/>
            <person name="Detter J.C."/>
            <person name="Han C."/>
            <person name="Land M."/>
            <person name="Hauser L."/>
            <person name="Markowitz V."/>
            <person name="Cheng J.-F."/>
            <person name="Hugenholtz P."/>
            <person name="Woyke T."/>
            <person name="Wu D."/>
            <person name="Pukall R."/>
            <person name="Wahrenburg C."/>
            <person name="Brambilla E."/>
            <person name="Klenk H.-P."/>
            <person name="Eisen J.A."/>
        </authorList>
    </citation>
    <scope>NUCLEOTIDE SEQUENCE [LARGE SCALE GENOMIC DNA]</scope>
    <source>
        <strain evidence="2">DSM 13965</strain>
    </source>
</reference>
<evidence type="ECO:0000313" key="3">
    <source>
        <dbReference type="Proteomes" id="UP000005710"/>
    </source>
</evidence>
<evidence type="ECO:0000313" key="2">
    <source>
        <dbReference type="EMBL" id="EKP95051.1"/>
    </source>
</evidence>
<reference evidence="2" key="2">
    <citation type="submission" date="2012-10" db="EMBL/GenBank/DDBJ databases">
        <title>Improved high-quality draft of Thermaerobacter subterraneus C21, DSM 13965.</title>
        <authorList>
            <consortium name="DOE Joint Genome Institute"/>
            <person name="Eisen J."/>
            <person name="Huntemann M."/>
            <person name="Wei C.-L."/>
            <person name="Han J."/>
            <person name="Detter J.C."/>
            <person name="Han C."/>
            <person name="Tapia R."/>
            <person name="Chen A."/>
            <person name="Kyrpides N."/>
            <person name="Mavromatis K."/>
            <person name="Markowitz V."/>
            <person name="Szeto E."/>
            <person name="Ivanova N."/>
            <person name="Mikhailova N."/>
            <person name="Ovchinnikova G."/>
            <person name="Pagani I."/>
            <person name="Pati A."/>
            <person name="Goodwin L."/>
            <person name="Nordberg H.P."/>
            <person name="Cantor M.N."/>
            <person name="Hua S.X."/>
            <person name="Woyke T."/>
            <person name="Eisen J."/>
            <person name="Klenk H.-P."/>
        </authorList>
    </citation>
    <scope>NUCLEOTIDE SEQUENCE [LARGE SCALE GENOMIC DNA]</scope>
    <source>
        <strain evidence="2">DSM 13965</strain>
    </source>
</reference>
<dbReference type="Pfam" id="PF13487">
    <property type="entry name" value="HD_5"/>
    <property type="match status" value="1"/>
</dbReference>
<accession>K6QE57</accession>
<sequence>MLRVAVDAVAPGAILARTLYTTTGQPVLRAGFPLNDSVLRRLPSFGIRFVWLDEPALAGLAPEEPLSQVTFLLAVGVLMQTATAAAGGETRLPATLRSQLADVAARIADELEAAPGLPGWKESGTERPGTRTPGPDWHAASGAGGTGAVPMPREHGASPVTSVDPGAPAPGAALPYPVAGSGPEAWAVTVLNRAILAGRLALAGPYRGQVRDFVLAALLQDAGLWRMPGAPYRCDPVAALDGTLGPRPGGHGGSPGGDTAGPAGPGGGPGGPGRLTGRGQAPGHDDAIPQGGAFTPRSTATGSRTPDPSGTAPHAGTAGHVALTLNWLSGVELGGLVRALIAQHHEQLDGGGYPEGLRDDAFHPAARRMAAVTAYTLAVQGCPHRSGWLPHEAYEWLLAEGPRLWGADVVEELAAILYPYPPGTLVQLDGGPWAVVTGCTGARRLRPRVRLLPARWQPETAAREAAAGGGVIDLLEQRTRQITAWAVAWPATAADAPAPAGKGR</sequence>
<comment type="caution">
    <text evidence="2">The sequence shown here is derived from an EMBL/GenBank/DDBJ whole genome shotgun (WGS) entry which is preliminary data.</text>
</comment>
<feature type="region of interest" description="Disordered" evidence="1">
    <location>
        <begin position="114"/>
        <end position="166"/>
    </location>
</feature>
<evidence type="ECO:0008006" key="4">
    <source>
        <dbReference type="Google" id="ProtNLM"/>
    </source>
</evidence>
<feature type="compositionally biased region" description="Polar residues" evidence="1">
    <location>
        <begin position="296"/>
        <end position="308"/>
    </location>
</feature>
<dbReference type="Proteomes" id="UP000005710">
    <property type="component" value="Unassembled WGS sequence"/>
</dbReference>
<keyword evidence="3" id="KW-1185">Reference proteome</keyword>
<gene>
    <name evidence="2" type="ORF">ThesuDRAFT_00777</name>
</gene>